<dbReference type="GeneID" id="54329630"/>
<organism evidence="7 8">
    <name type="scientific">Aspergillus tanneri</name>
    <dbReference type="NCBI Taxonomy" id="1220188"/>
    <lineage>
        <taxon>Eukaryota</taxon>
        <taxon>Fungi</taxon>
        <taxon>Dikarya</taxon>
        <taxon>Ascomycota</taxon>
        <taxon>Pezizomycotina</taxon>
        <taxon>Eurotiomycetes</taxon>
        <taxon>Eurotiomycetidae</taxon>
        <taxon>Eurotiales</taxon>
        <taxon>Aspergillaceae</taxon>
        <taxon>Aspergillus</taxon>
        <taxon>Aspergillus subgen. Circumdati</taxon>
    </lineage>
</organism>
<evidence type="ECO:0000256" key="2">
    <source>
        <dbReference type="ARBA" id="ARBA00007922"/>
    </source>
</evidence>
<dbReference type="GO" id="GO:0007129">
    <property type="term" value="P:homologous chromosome pairing at meiosis"/>
    <property type="evidence" value="ECO:0007669"/>
    <property type="project" value="TreeGrafter"/>
</dbReference>
<dbReference type="PANTHER" id="PTHR15938">
    <property type="entry name" value="TBP-1 INTERACTING PROTEIN"/>
    <property type="match status" value="1"/>
</dbReference>
<protein>
    <recommendedName>
        <fullName evidence="6">Homologous-pairing protein 2 winged helix domain-containing protein</fullName>
    </recommendedName>
</protein>
<dbReference type="AlphaFoldDB" id="A0A5M9MM30"/>
<dbReference type="GO" id="GO:0010774">
    <property type="term" value="P:meiotic strand invasion involved in reciprocal meiotic recombination"/>
    <property type="evidence" value="ECO:0007669"/>
    <property type="project" value="TreeGrafter"/>
</dbReference>
<dbReference type="GO" id="GO:0120230">
    <property type="term" value="F:recombinase activator activity"/>
    <property type="evidence" value="ECO:0007669"/>
    <property type="project" value="TreeGrafter"/>
</dbReference>
<dbReference type="PANTHER" id="PTHR15938:SF0">
    <property type="entry name" value="HOMOLOGOUS-PAIRING PROTEIN 2 HOMOLOG"/>
    <property type="match status" value="1"/>
</dbReference>
<dbReference type="EMBL" id="QUQM01000007">
    <property type="protein sequence ID" value="KAA8645509.1"/>
    <property type="molecule type" value="Genomic_DNA"/>
</dbReference>
<reference evidence="7 8" key="1">
    <citation type="submission" date="2019-08" db="EMBL/GenBank/DDBJ databases">
        <title>The genome sequence of a newly discovered highly antifungal drug resistant Aspergillus species, Aspergillus tanneri NIH 1004.</title>
        <authorList>
            <person name="Mounaud S."/>
            <person name="Singh I."/>
            <person name="Joardar V."/>
            <person name="Pakala S."/>
            <person name="Pakala S."/>
            <person name="Venepally P."/>
            <person name="Chung J.K."/>
            <person name="Losada L."/>
            <person name="Nierman W.C."/>
        </authorList>
    </citation>
    <scope>NUCLEOTIDE SEQUENCE [LARGE SCALE GENOMIC DNA]</scope>
    <source>
        <strain evidence="7 8">NIH1004</strain>
    </source>
</reference>
<comment type="caution">
    <text evidence="7">The sequence shown here is derived from an EMBL/GenBank/DDBJ whole genome shotgun (WGS) entry which is preliminary data.</text>
</comment>
<evidence type="ECO:0000256" key="1">
    <source>
        <dbReference type="ARBA" id="ARBA00004123"/>
    </source>
</evidence>
<dbReference type="Gene3D" id="1.10.10.10">
    <property type="entry name" value="Winged helix-like DNA-binding domain superfamily/Winged helix DNA-binding domain"/>
    <property type="match status" value="1"/>
</dbReference>
<dbReference type="Proteomes" id="UP000324241">
    <property type="component" value="Unassembled WGS sequence"/>
</dbReference>
<evidence type="ECO:0000313" key="8">
    <source>
        <dbReference type="Proteomes" id="UP000324241"/>
    </source>
</evidence>
<dbReference type="VEuPathDB" id="FungiDB:EYZ11_005064"/>
<keyword evidence="4" id="KW-0539">Nucleus</keyword>
<dbReference type="GO" id="GO:0000794">
    <property type="term" value="C:condensed nuclear chromosome"/>
    <property type="evidence" value="ECO:0007669"/>
    <property type="project" value="TreeGrafter"/>
</dbReference>
<evidence type="ECO:0000313" key="7">
    <source>
        <dbReference type="EMBL" id="KAA8645509.1"/>
    </source>
</evidence>
<name>A0A5M9MM30_9EURO</name>
<comment type="similarity">
    <text evidence="2">Belongs to the HOP2 family.</text>
</comment>
<dbReference type="Pfam" id="PF07106">
    <property type="entry name" value="WHD_TBPIP"/>
    <property type="match status" value="1"/>
</dbReference>
<keyword evidence="5" id="KW-0469">Meiosis</keyword>
<dbReference type="InterPro" id="IPR036388">
    <property type="entry name" value="WH-like_DNA-bd_sf"/>
</dbReference>
<keyword evidence="3" id="KW-0233">DNA recombination</keyword>
<dbReference type="GO" id="GO:0000709">
    <property type="term" value="P:meiotic joint molecule formation"/>
    <property type="evidence" value="ECO:0007669"/>
    <property type="project" value="TreeGrafter"/>
</dbReference>
<evidence type="ECO:0000256" key="5">
    <source>
        <dbReference type="ARBA" id="ARBA00023254"/>
    </source>
</evidence>
<dbReference type="GO" id="GO:0120231">
    <property type="term" value="C:DNA recombinase auxiliary factor complex"/>
    <property type="evidence" value="ECO:0007669"/>
    <property type="project" value="TreeGrafter"/>
</dbReference>
<evidence type="ECO:0000256" key="3">
    <source>
        <dbReference type="ARBA" id="ARBA00023172"/>
    </source>
</evidence>
<evidence type="ECO:0000259" key="6">
    <source>
        <dbReference type="Pfam" id="PF07106"/>
    </source>
</evidence>
<dbReference type="RefSeq" id="XP_033424870.1">
    <property type="nucleotide sequence ID" value="XM_033571555.1"/>
</dbReference>
<dbReference type="GO" id="GO:0003690">
    <property type="term" value="F:double-stranded DNA binding"/>
    <property type="evidence" value="ECO:0007669"/>
    <property type="project" value="TreeGrafter"/>
</dbReference>
<dbReference type="InterPro" id="IPR010776">
    <property type="entry name" value="Hop2_WH_dom"/>
</dbReference>
<accession>A0A5M9MM30</accession>
<comment type="subcellular location">
    <subcellularLocation>
        <location evidence="1">Nucleus</location>
    </subcellularLocation>
</comment>
<evidence type="ECO:0000256" key="4">
    <source>
        <dbReference type="ARBA" id="ARBA00023242"/>
    </source>
</evidence>
<dbReference type="OrthoDB" id="272266at2759"/>
<proteinExistence type="inferred from homology"/>
<sequence length="231" mass="26276">MSLKKGTEKSTSGDGVLDGSTLILDYLRKQKYASTISPIFGLFPRRRQAIDISANLHNKVTKTYTAKALKELCHNKKVAGKTSGKQTVYHALQEVPDEAIPEAVAAVDKEMELLLQQLTRLKGDQKKVQTESVVFCAKPLLSELHDDINHLAQERETILARLSQNVERGFRHISKEEKSDIHQDWKSWRRHVSLRSRICRDLWQKCSEVMPGNMSRTELWESLGLEGDPLD</sequence>
<feature type="domain" description="Homologous-pairing protein 2 winged helix" evidence="6">
    <location>
        <begin position="51"/>
        <end position="90"/>
    </location>
</feature>
<gene>
    <name evidence="7" type="ORF">ATNIH1004_006928</name>
</gene>